<keyword evidence="3" id="KW-1185">Reference proteome</keyword>
<feature type="compositionally biased region" description="Polar residues" evidence="1">
    <location>
        <begin position="1"/>
        <end position="13"/>
    </location>
</feature>
<accession>A0A1R3K729</accession>
<evidence type="ECO:0000313" key="2">
    <source>
        <dbReference type="EMBL" id="OMP02879.1"/>
    </source>
</evidence>
<sequence length="38" mass="3943">MSSPEDGQTNNELNAAIGELQPSSPNGTAQKEKGELSL</sequence>
<dbReference type="AlphaFoldDB" id="A0A1R3K729"/>
<gene>
    <name evidence="2" type="ORF">COLO4_10759</name>
</gene>
<protein>
    <submittedName>
        <fullName evidence="2">Uncharacterized protein</fullName>
    </submittedName>
</protein>
<organism evidence="2 3">
    <name type="scientific">Corchorus olitorius</name>
    <dbReference type="NCBI Taxonomy" id="93759"/>
    <lineage>
        <taxon>Eukaryota</taxon>
        <taxon>Viridiplantae</taxon>
        <taxon>Streptophyta</taxon>
        <taxon>Embryophyta</taxon>
        <taxon>Tracheophyta</taxon>
        <taxon>Spermatophyta</taxon>
        <taxon>Magnoliopsida</taxon>
        <taxon>eudicotyledons</taxon>
        <taxon>Gunneridae</taxon>
        <taxon>Pentapetalae</taxon>
        <taxon>rosids</taxon>
        <taxon>malvids</taxon>
        <taxon>Malvales</taxon>
        <taxon>Malvaceae</taxon>
        <taxon>Grewioideae</taxon>
        <taxon>Apeibeae</taxon>
        <taxon>Corchorus</taxon>
    </lineage>
</organism>
<feature type="region of interest" description="Disordered" evidence="1">
    <location>
        <begin position="1"/>
        <end position="38"/>
    </location>
</feature>
<comment type="caution">
    <text evidence="2">The sequence shown here is derived from an EMBL/GenBank/DDBJ whole genome shotgun (WGS) entry which is preliminary data.</text>
</comment>
<evidence type="ECO:0000313" key="3">
    <source>
        <dbReference type="Proteomes" id="UP000187203"/>
    </source>
</evidence>
<evidence type="ECO:0000256" key="1">
    <source>
        <dbReference type="SAM" id="MobiDB-lite"/>
    </source>
</evidence>
<dbReference type="EMBL" id="AWUE01014577">
    <property type="protein sequence ID" value="OMP02879.1"/>
    <property type="molecule type" value="Genomic_DNA"/>
</dbReference>
<proteinExistence type="predicted"/>
<name>A0A1R3K729_9ROSI</name>
<reference evidence="3" key="1">
    <citation type="submission" date="2013-09" db="EMBL/GenBank/DDBJ databases">
        <title>Corchorus olitorius genome sequencing.</title>
        <authorList>
            <person name="Alam M."/>
            <person name="Haque M.S."/>
            <person name="Islam M.S."/>
            <person name="Emdad E.M."/>
            <person name="Islam M.M."/>
            <person name="Ahmed B."/>
            <person name="Halim A."/>
            <person name="Hossen Q.M.M."/>
            <person name="Hossain M.Z."/>
            <person name="Ahmed R."/>
            <person name="Khan M.M."/>
            <person name="Islam R."/>
            <person name="Rashid M.M."/>
            <person name="Khan S.A."/>
            <person name="Rahman M.S."/>
            <person name="Alam M."/>
            <person name="Yahiya A.S."/>
            <person name="Khan M.S."/>
            <person name="Azam M.S."/>
            <person name="Haque T."/>
            <person name="Lashkar M.Z.H."/>
            <person name="Akhand A.I."/>
            <person name="Morshed G."/>
            <person name="Roy S."/>
            <person name="Uddin K.S."/>
            <person name="Rabeya T."/>
            <person name="Hossain A.S."/>
            <person name="Chowdhury A."/>
            <person name="Snigdha A.R."/>
            <person name="Mortoza M.S."/>
            <person name="Matin S.A."/>
            <person name="Hoque S.M.E."/>
            <person name="Islam M.K."/>
            <person name="Roy D.K."/>
            <person name="Haider R."/>
            <person name="Moosa M.M."/>
            <person name="Elias S.M."/>
            <person name="Hasan A.M."/>
            <person name="Jahan S."/>
            <person name="Shafiuddin M."/>
            <person name="Mahmood N."/>
            <person name="Shommy N.S."/>
        </authorList>
    </citation>
    <scope>NUCLEOTIDE SEQUENCE [LARGE SCALE GENOMIC DNA]</scope>
    <source>
        <strain evidence="3">cv. O-4</strain>
    </source>
</reference>
<dbReference type="Proteomes" id="UP000187203">
    <property type="component" value="Unassembled WGS sequence"/>
</dbReference>